<dbReference type="Proteomes" id="UP000499080">
    <property type="component" value="Unassembled WGS sequence"/>
</dbReference>
<dbReference type="InterPro" id="IPR027486">
    <property type="entry name" value="Ribosomal_uS10_dom"/>
</dbReference>
<evidence type="ECO:0000313" key="4">
    <source>
        <dbReference type="EMBL" id="GBM49214.1"/>
    </source>
</evidence>
<dbReference type="EMBL" id="BGPR01001244">
    <property type="protein sequence ID" value="GBM49214.1"/>
    <property type="molecule type" value="Genomic_DNA"/>
</dbReference>
<organism evidence="4 5">
    <name type="scientific">Araneus ventricosus</name>
    <name type="common">Orbweaver spider</name>
    <name type="synonym">Epeira ventricosa</name>
    <dbReference type="NCBI Taxonomy" id="182803"/>
    <lineage>
        <taxon>Eukaryota</taxon>
        <taxon>Metazoa</taxon>
        <taxon>Ecdysozoa</taxon>
        <taxon>Arthropoda</taxon>
        <taxon>Chelicerata</taxon>
        <taxon>Arachnida</taxon>
        <taxon>Araneae</taxon>
        <taxon>Araneomorphae</taxon>
        <taxon>Entelegynae</taxon>
        <taxon>Araneoidea</taxon>
        <taxon>Araneidae</taxon>
        <taxon>Araneus</taxon>
    </lineage>
</organism>
<keyword evidence="1" id="KW-0689">Ribosomal protein</keyword>
<dbReference type="GO" id="GO:1990904">
    <property type="term" value="C:ribonucleoprotein complex"/>
    <property type="evidence" value="ECO:0007669"/>
    <property type="project" value="UniProtKB-KW"/>
</dbReference>
<dbReference type="PANTHER" id="PTHR13473:SF0">
    <property type="entry name" value="LARGE RIBOSOMAL SUBUNIT PROTEIN ML48"/>
    <property type="match status" value="1"/>
</dbReference>
<dbReference type="InterPro" id="IPR027487">
    <property type="entry name" value="Ribosomal_mL48"/>
</dbReference>
<dbReference type="SUPFAM" id="SSF54999">
    <property type="entry name" value="Ribosomal protein S10"/>
    <property type="match status" value="1"/>
</dbReference>
<dbReference type="AlphaFoldDB" id="A0A4Y2GB67"/>
<dbReference type="SMART" id="SM01403">
    <property type="entry name" value="Ribosomal_S10"/>
    <property type="match status" value="1"/>
</dbReference>
<accession>A0A4Y2GB67</accession>
<gene>
    <name evidence="4" type="ORF">AVEN_158187_1</name>
</gene>
<evidence type="ECO:0000313" key="5">
    <source>
        <dbReference type="Proteomes" id="UP000499080"/>
    </source>
</evidence>
<evidence type="ECO:0000256" key="2">
    <source>
        <dbReference type="ARBA" id="ARBA00023274"/>
    </source>
</evidence>
<name>A0A4Y2GB67_ARAVE</name>
<dbReference type="GO" id="GO:0005761">
    <property type="term" value="C:mitochondrial ribosome"/>
    <property type="evidence" value="ECO:0007669"/>
    <property type="project" value="InterPro"/>
</dbReference>
<sequence length="184" mass="21693">MNTFLKACKCFPLLTHLRPMNRTLTTSSVLSKYIDEPDYIKYTKPQVPVYELLNIQIRAYDYTVLEHYAKHVHKIALNMDFEVKDAWATPHQSWKVTNHEPGTKKVSTEYHLNKYERNIQIVNLPAYCAMTFFEIIQSSLPMGVFVSIHPHDEQHSEIRYIPDFELLVLKKQLEELLNPEENKN</sequence>
<comment type="caution">
    <text evidence="4">The sequence shown here is derived from an EMBL/GenBank/DDBJ whole genome shotgun (WGS) entry which is preliminary data.</text>
</comment>
<dbReference type="PANTHER" id="PTHR13473">
    <property type="entry name" value="MITOCHONDRIAL RIBOSOMAL PROTEIN L48"/>
    <property type="match status" value="1"/>
</dbReference>
<keyword evidence="5" id="KW-1185">Reference proteome</keyword>
<proteinExistence type="predicted"/>
<dbReference type="OrthoDB" id="5984298at2759"/>
<feature type="domain" description="Small ribosomal subunit protein uS10" evidence="3">
    <location>
        <begin position="54"/>
        <end position="149"/>
    </location>
</feature>
<evidence type="ECO:0000256" key="1">
    <source>
        <dbReference type="ARBA" id="ARBA00022980"/>
    </source>
</evidence>
<dbReference type="Pfam" id="PF00338">
    <property type="entry name" value="Ribosomal_S10"/>
    <property type="match status" value="1"/>
</dbReference>
<evidence type="ECO:0000259" key="3">
    <source>
        <dbReference type="SMART" id="SM01403"/>
    </source>
</evidence>
<protein>
    <recommendedName>
        <fullName evidence="3">Small ribosomal subunit protein uS10 domain-containing protein</fullName>
    </recommendedName>
</protein>
<dbReference type="Gene3D" id="3.30.70.600">
    <property type="entry name" value="Ribosomal protein S10 domain"/>
    <property type="match status" value="1"/>
</dbReference>
<keyword evidence="2" id="KW-0687">Ribonucleoprotein</keyword>
<dbReference type="InterPro" id="IPR036838">
    <property type="entry name" value="Ribosomal_uS10_dom_sf"/>
</dbReference>
<reference evidence="4 5" key="1">
    <citation type="journal article" date="2019" name="Sci. Rep.">
        <title>Orb-weaving spider Araneus ventricosus genome elucidates the spidroin gene catalogue.</title>
        <authorList>
            <person name="Kono N."/>
            <person name="Nakamura H."/>
            <person name="Ohtoshi R."/>
            <person name="Moran D.A.P."/>
            <person name="Shinohara A."/>
            <person name="Yoshida Y."/>
            <person name="Fujiwara M."/>
            <person name="Mori M."/>
            <person name="Tomita M."/>
            <person name="Arakawa K."/>
        </authorList>
    </citation>
    <scope>NUCLEOTIDE SEQUENCE [LARGE SCALE GENOMIC DNA]</scope>
</reference>